<proteinExistence type="inferred from homology"/>
<evidence type="ECO:0000313" key="4">
    <source>
        <dbReference type="EMBL" id="AEV66674.1"/>
    </source>
</evidence>
<dbReference type="GO" id="GO:0006412">
    <property type="term" value="P:translation"/>
    <property type="evidence" value="ECO:0007669"/>
    <property type="project" value="InterPro"/>
</dbReference>
<dbReference type="AlphaFoldDB" id="G9HRG2"/>
<dbReference type="GO" id="GO:0003735">
    <property type="term" value="F:structural constituent of ribosome"/>
    <property type="evidence" value="ECO:0007669"/>
    <property type="project" value="InterPro"/>
</dbReference>
<dbReference type="EMBL" id="JN383843">
    <property type="protein sequence ID" value="AEV66674.1"/>
    <property type="molecule type" value="Genomic_DNA"/>
</dbReference>
<sequence>MKRIRNLSTNSFLCNDKLIFPLGNKNNSNKRNLDKNFTISNKLNFCSPFFWKKIFLYQQNKIFKLSERKIFSRSSVIPYGFMRQYVQIHSGKKWYGRVINKWNVGFKFGELTWNRRLAMYKAKQLKKKKKK</sequence>
<dbReference type="Gene3D" id="3.30.860.10">
    <property type="entry name" value="30s Ribosomal Protein S19, Chain A"/>
    <property type="match status" value="1"/>
</dbReference>
<evidence type="ECO:0000256" key="2">
    <source>
        <dbReference type="ARBA" id="ARBA00022980"/>
    </source>
</evidence>
<evidence type="ECO:0000256" key="3">
    <source>
        <dbReference type="ARBA" id="ARBA00023274"/>
    </source>
</evidence>
<protein>
    <submittedName>
        <fullName evidence="4">Rps19</fullName>
    </submittedName>
</protein>
<accession>G9HRG2</accession>
<name>G9HRG2_9SPIT</name>
<comment type="similarity">
    <text evidence="1">Belongs to the universal ribosomal protein uS19 family.</text>
</comment>
<dbReference type="GO" id="GO:0005840">
    <property type="term" value="C:ribosome"/>
    <property type="evidence" value="ECO:0007669"/>
    <property type="project" value="UniProtKB-KW"/>
</dbReference>
<dbReference type="GO" id="GO:1990904">
    <property type="term" value="C:ribonucleoprotein complex"/>
    <property type="evidence" value="ECO:0007669"/>
    <property type="project" value="UniProtKB-KW"/>
</dbReference>
<dbReference type="SUPFAM" id="SSF54570">
    <property type="entry name" value="Ribosomal protein S19"/>
    <property type="match status" value="1"/>
</dbReference>
<evidence type="ECO:0000256" key="1">
    <source>
        <dbReference type="ARBA" id="ARBA00007345"/>
    </source>
</evidence>
<dbReference type="InterPro" id="IPR023575">
    <property type="entry name" value="Ribosomal_uS19_SF"/>
</dbReference>
<reference evidence="4" key="1">
    <citation type="journal article" date="2012" name="Genome Biol. Evol.">
        <title>The Oxytricha trifallax Mitochondrial Genome.</title>
        <authorList>
            <person name="Swart E.C."/>
            <person name="Nowacki M."/>
            <person name="Shum J."/>
            <person name="Stiles H."/>
            <person name="Higgins B.P."/>
            <person name="Doak T.G."/>
            <person name="Schotanus K."/>
            <person name="Magrini V.J."/>
            <person name="Minx P."/>
            <person name="Mardis E.R."/>
            <person name="Landweber L.F."/>
        </authorList>
    </citation>
    <scope>NUCLEOTIDE SEQUENCE</scope>
</reference>
<keyword evidence="2" id="KW-0689">Ribosomal protein</keyword>
<geneLocation type="mitochondrion" evidence="4"/>
<keyword evidence="4" id="KW-0496">Mitochondrion</keyword>
<keyword evidence="3" id="KW-0687">Ribonucleoprotein</keyword>
<organism evidence="4">
    <name type="scientific">Oxytricha trifallax</name>
    <dbReference type="NCBI Taxonomy" id="1172189"/>
    <lineage>
        <taxon>Eukaryota</taxon>
        <taxon>Sar</taxon>
        <taxon>Alveolata</taxon>
        <taxon>Ciliophora</taxon>
        <taxon>Intramacronucleata</taxon>
        <taxon>Spirotrichea</taxon>
        <taxon>Stichotrichia</taxon>
        <taxon>Sporadotrichida</taxon>
        <taxon>Oxytrichidae</taxon>
        <taxon>Oxytrichinae</taxon>
        <taxon>Oxytricha</taxon>
    </lineage>
</organism>
<gene>
    <name evidence="4" type="primary">rps19</name>
</gene>